<evidence type="ECO:0000313" key="2">
    <source>
        <dbReference type="Proteomes" id="UP000005396"/>
    </source>
</evidence>
<reference evidence="1 2" key="2">
    <citation type="submission" date="2007-09" db="EMBL/GenBank/DDBJ databases">
        <title>Draft genome sequence of Clostridium bolteae (ATCC BAA-613).</title>
        <authorList>
            <person name="Sudarsanam P."/>
            <person name="Ley R."/>
            <person name="Guruge J."/>
            <person name="Turnbaugh P.J."/>
            <person name="Mahowald M."/>
            <person name="Liep D."/>
            <person name="Gordon J."/>
        </authorList>
    </citation>
    <scope>NUCLEOTIDE SEQUENCE [LARGE SCALE GENOMIC DNA]</scope>
    <source>
        <strain evidence="2">ATCC BAA-613 / DSM 15670 / CCUG 46953 / JCM 12243 / WAL 16351</strain>
    </source>
</reference>
<sequence>MCNREYDENIIKDNVKKIDAYEKQLIICYAEKGRCQMYQRY</sequence>
<name>A8RGD4_ENTBW</name>
<evidence type="ECO:0000313" key="1">
    <source>
        <dbReference type="EMBL" id="EDP19644.1"/>
    </source>
</evidence>
<dbReference type="Proteomes" id="UP000005396">
    <property type="component" value="Unassembled WGS sequence"/>
</dbReference>
<accession>A8RGD4</accession>
<protein>
    <submittedName>
        <fullName evidence="1">Uncharacterized protein</fullName>
    </submittedName>
</protein>
<comment type="caution">
    <text evidence="1">The sequence shown here is derived from an EMBL/GenBank/DDBJ whole genome shotgun (WGS) entry which is preliminary data.</text>
</comment>
<reference evidence="1 2" key="1">
    <citation type="submission" date="2007-08" db="EMBL/GenBank/DDBJ databases">
        <authorList>
            <person name="Fulton L."/>
            <person name="Clifton S."/>
            <person name="Fulton B."/>
            <person name="Xu J."/>
            <person name="Minx P."/>
            <person name="Pepin K.H."/>
            <person name="Johnson M."/>
            <person name="Thiruvilangam P."/>
            <person name="Bhonagiri V."/>
            <person name="Nash W.E."/>
            <person name="Mardis E.R."/>
            <person name="Wilson R.K."/>
        </authorList>
    </citation>
    <scope>NUCLEOTIDE SEQUENCE [LARGE SCALE GENOMIC DNA]</scope>
    <source>
        <strain evidence="2">ATCC BAA-613 / DSM 15670 / CCUG 46953 / JCM 12243 / WAL 16351</strain>
    </source>
</reference>
<dbReference type="HOGENOM" id="CLU_3287197_0_0_9"/>
<dbReference type="AlphaFoldDB" id="A8RGD4"/>
<dbReference type="PaxDb" id="411902-CLOBOL_00111"/>
<dbReference type="EMBL" id="ABCC02000001">
    <property type="protein sequence ID" value="EDP19644.1"/>
    <property type="molecule type" value="Genomic_DNA"/>
</dbReference>
<organism evidence="1 2">
    <name type="scientific">Enterocloster bolteae (strain ATCC BAA-613 / DSM 15670 / CCUG 46953 / JCM 12243 / WAL 16351)</name>
    <name type="common">Clostridium bolteae</name>
    <dbReference type="NCBI Taxonomy" id="411902"/>
    <lineage>
        <taxon>Bacteria</taxon>
        <taxon>Bacillati</taxon>
        <taxon>Bacillota</taxon>
        <taxon>Clostridia</taxon>
        <taxon>Lachnospirales</taxon>
        <taxon>Lachnospiraceae</taxon>
        <taxon>Enterocloster</taxon>
    </lineage>
</organism>
<gene>
    <name evidence="1" type="ORF">CLOBOL_00111</name>
</gene>
<proteinExistence type="predicted"/>